<evidence type="ECO:0000256" key="1">
    <source>
        <dbReference type="SAM" id="MobiDB-lite"/>
    </source>
</evidence>
<sequence>MQGMLRPGETRQTAPQPLLRRNNAANRQQTWGIWGRGYDVHSAHKVLDEMPESMDAVFKAFEKMSKPWMTVINLVDVHSGDLLAVSKILRVSKYLTILYFVYKNIVFGLTLFYYELYSKFSGDVLHDGWYMLMFILMSVKRQRDRKTRHVL</sequence>
<keyword evidence="2" id="KW-1133">Transmembrane helix</keyword>
<proteinExistence type="predicted"/>
<feature type="region of interest" description="Disordered" evidence="1">
    <location>
        <begin position="1"/>
        <end position="21"/>
    </location>
</feature>
<reference evidence="4 5" key="1">
    <citation type="submission" date="2022-01" db="EMBL/GenBank/DDBJ databases">
        <authorList>
            <person name="Xiong W."/>
            <person name="Schranz E."/>
        </authorList>
    </citation>
    <scope>NUCLEOTIDE SEQUENCE [LARGE SCALE GENOMIC DNA]</scope>
</reference>
<evidence type="ECO:0000313" key="5">
    <source>
        <dbReference type="Proteomes" id="UP001157418"/>
    </source>
</evidence>
<keyword evidence="2" id="KW-0472">Membrane</keyword>
<accession>A0AAU9LQD0</accession>
<keyword evidence="2" id="KW-0812">Transmembrane</keyword>
<gene>
    <name evidence="4" type="ORF">LVIROSA_LOCUS4740</name>
</gene>
<feature type="domain" description="P-type ATPase C-terminal" evidence="3">
    <location>
        <begin position="96"/>
        <end position="136"/>
    </location>
</feature>
<dbReference type="EMBL" id="CAKMRJ010000002">
    <property type="protein sequence ID" value="CAH1417021.1"/>
    <property type="molecule type" value="Genomic_DNA"/>
</dbReference>
<evidence type="ECO:0000313" key="4">
    <source>
        <dbReference type="EMBL" id="CAH1417021.1"/>
    </source>
</evidence>
<feature type="transmembrane region" description="Helical" evidence="2">
    <location>
        <begin position="94"/>
        <end position="114"/>
    </location>
</feature>
<evidence type="ECO:0000256" key="2">
    <source>
        <dbReference type="SAM" id="Phobius"/>
    </source>
</evidence>
<organism evidence="4 5">
    <name type="scientific">Lactuca virosa</name>
    <dbReference type="NCBI Taxonomy" id="75947"/>
    <lineage>
        <taxon>Eukaryota</taxon>
        <taxon>Viridiplantae</taxon>
        <taxon>Streptophyta</taxon>
        <taxon>Embryophyta</taxon>
        <taxon>Tracheophyta</taxon>
        <taxon>Spermatophyta</taxon>
        <taxon>Magnoliopsida</taxon>
        <taxon>eudicotyledons</taxon>
        <taxon>Gunneridae</taxon>
        <taxon>Pentapetalae</taxon>
        <taxon>asterids</taxon>
        <taxon>campanulids</taxon>
        <taxon>Asterales</taxon>
        <taxon>Asteraceae</taxon>
        <taxon>Cichorioideae</taxon>
        <taxon>Cichorieae</taxon>
        <taxon>Lactucinae</taxon>
        <taxon>Lactuca</taxon>
    </lineage>
</organism>
<name>A0AAU9LQD0_9ASTR</name>
<dbReference type="InterPro" id="IPR032630">
    <property type="entry name" value="P_typ_ATPase_c"/>
</dbReference>
<dbReference type="AlphaFoldDB" id="A0AAU9LQD0"/>
<keyword evidence="5" id="KW-1185">Reference proteome</keyword>
<evidence type="ECO:0000259" key="3">
    <source>
        <dbReference type="Pfam" id="PF16212"/>
    </source>
</evidence>
<dbReference type="Proteomes" id="UP001157418">
    <property type="component" value="Unassembled WGS sequence"/>
</dbReference>
<dbReference type="Pfam" id="PF16212">
    <property type="entry name" value="PhoLip_ATPase_C"/>
    <property type="match status" value="1"/>
</dbReference>
<protein>
    <recommendedName>
        <fullName evidence="3">P-type ATPase C-terminal domain-containing protein</fullName>
    </recommendedName>
</protein>
<comment type="caution">
    <text evidence="4">The sequence shown here is derived from an EMBL/GenBank/DDBJ whole genome shotgun (WGS) entry which is preliminary data.</text>
</comment>
<feature type="transmembrane region" description="Helical" evidence="2">
    <location>
        <begin position="120"/>
        <end position="139"/>
    </location>
</feature>